<accession>A0A3B5ASG4</accession>
<dbReference type="Gene3D" id="3.90.1750.10">
    <property type="entry name" value="Hect, E3 ligase catalytic domains"/>
    <property type="match status" value="2"/>
</dbReference>
<dbReference type="InterPro" id="IPR051709">
    <property type="entry name" value="Ub-ligase/GTPase-reg"/>
</dbReference>
<dbReference type="GeneTree" id="ENSGT00940000163989"/>
<dbReference type="InterPro" id="IPR000408">
    <property type="entry name" value="Reg_chr_condens"/>
</dbReference>
<dbReference type="SUPFAM" id="SSF56204">
    <property type="entry name" value="Hect, E3 ligase catalytic domain"/>
    <property type="match status" value="1"/>
</dbReference>
<dbReference type="Pfam" id="PF00632">
    <property type="entry name" value="HECT"/>
    <property type="match status" value="2"/>
</dbReference>
<dbReference type="GO" id="GO:0061630">
    <property type="term" value="F:ubiquitin protein ligase activity"/>
    <property type="evidence" value="ECO:0007669"/>
    <property type="project" value="TreeGrafter"/>
</dbReference>
<keyword evidence="2" id="KW-0677">Repeat</keyword>
<dbReference type="GO" id="GO:0005737">
    <property type="term" value="C:cytoplasm"/>
    <property type="evidence" value="ECO:0007669"/>
    <property type="project" value="TreeGrafter"/>
</dbReference>
<dbReference type="PANTHER" id="PTHR45622:SF73">
    <property type="entry name" value="E3 UBIQUITIN-PROTEIN LIGASE HERC4-LIKE ISOFORM X1-RELATED"/>
    <property type="match status" value="1"/>
</dbReference>
<proteinExistence type="predicted"/>
<evidence type="ECO:0000259" key="6">
    <source>
        <dbReference type="PROSITE" id="PS50237"/>
    </source>
</evidence>
<dbReference type="SMART" id="SM00119">
    <property type="entry name" value="HECTc"/>
    <property type="match status" value="1"/>
</dbReference>
<dbReference type="PANTHER" id="PTHR45622">
    <property type="entry name" value="UBIQUITIN-PROTEIN LIGASE E3A-RELATED"/>
    <property type="match status" value="1"/>
</dbReference>
<dbReference type="Gene3D" id="3.30.2160.10">
    <property type="entry name" value="Hect, E3 ligase catalytic domain"/>
    <property type="match status" value="1"/>
</dbReference>
<evidence type="ECO:0000256" key="5">
    <source>
        <dbReference type="PROSITE-ProRule" id="PRU00235"/>
    </source>
</evidence>
<dbReference type="FunFam" id="3.30.2410.10:FF:000003">
    <property type="entry name" value="probable E3 ubiquitin-protein ligase HERC4 isoform X1"/>
    <property type="match status" value="1"/>
</dbReference>
<dbReference type="SUPFAM" id="SSF50985">
    <property type="entry name" value="RCC1/BLIP-II"/>
    <property type="match status" value="1"/>
</dbReference>
<feature type="domain" description="HECT" evidence="6">
    <location>
        <begin position="531"/>
        <end position="825"/>
    </location>
</feature>
<dbReference type="PROSITE" id="PS50237">
    <property type="entry name" value="HECT"/>
    <property type="match status" value="1"/>
</dbReference>
<evidence type="ECO:0000256" key="1">
    <source>
        <dbReference type="ARBA" id="ARBA00022679"/>
    </source>
</evidence>
<dbReference type="Gene3D" id="2.130.10.30">
    <property type="entry name" value="Regulator of chromosome condensation 1/beta-lactamase-inhibitor protein II"/>
    <property type="match status" value="2"/>
</dbReference>
<keyword evidence="1" id="KW-0808">Transferase</keyword>
<dbReference type="STRING" id="144197.ENSSPAP00000023371"/>
<dbReference type="AlphaFoldDB" id="A0A3B5ASG4"/>
<name>A0A3B5ASG4_9TELE</name>
<dbReference type="PRINTS" id="PR00633">
    <property type="entry name" value="RCCNDNSATION"/>
</dbReference>
<organism evidence="7">
    <name type="scientific">Stegastes partitus</name>
    <name type="common">bicolor damselfish</name>
    <dbReference type="NCBI Taxonomy" id="144197"/>
    <lineage>
        <taxon>Eukaryota</taxon>
        <taxon>Metazoa</taxon>
        <taxon>Chordata</taxon>
        <taxon>Craniata</taxon>
        <taxon>Vertebrata</taxon>
        <taxon>Euteleostomi</taxon>
        <taxon>Actinopterygii</taxon>
        <taxon>Neopterygii</taxon>
        <taxon>Teleostei</taxon>
        <taxon>Neoteleostei</taxon>
        <taxon>Acanthomorphata</taxon>
        <taxon>Ovalentaria</taxon>
        <taxon>Pomacentridae</taxon>
        <taxon>Stegastes</taxon>
    </lineage>
</organism>
<dbReference type="PROSITE" id="PS50012">
    <property type="entry name" value="RCC1_3"/>
    <property type="match status" value="2"/>
</dbReference>
<feature type="repeat" description="RCC1" evidence="5">
    <location>
        <begin position="203"/>
        <end position="254"/>
    </location>
</feature>
<dbReference type="Gene3D" id="3.30.2410.10">
    <property type="entry name" value="Hect, E3 ligase catalytic domain"/>
    <property type="match status" value="1"/>
</dbReference>
<dbReference type="Pfam" id="PF00415">
    <property type="entry name" value="RCC1"/>
    <property type="match status" value="3"/>
</dbReference>
<evidence type="ECO:0000256" key="4">
    <source>
        <dbReference type="PROSITE-ProRule" id="PRU00104"/>
    </source>
</evidence>
<keyword evidence="3 4" id="KW-0833">Ubl conjugation pathway</keyword>
<dbReference type="PROSITE" id="PS00626">
    <property type="entry name" value="RCC1_2"/>
    <property type="match status" value="1"/>
</dbReference>
<evidence type="ECO:0000313" key="7">
    <source>
        <dbReference type="Ensembl" id="ENSSPAP00000023371.1"/>
    </source>
</evidence>
<reference evidence="7" key="1">
    <citation type="submission" date="2023-09" db="UniProtKB">
        <authorList>
            <consortium name="Ensembl"/>
        </authorList>
    </citation>
    <scope>IDENTIFICATION</scope>
</reference>
<sequence length="825" mass="93083">TMLVWGQDGHRGFRLQQRPESRSEAGVEHLQVGYRVSGLSAARGVLGFVKSNGNAFVMRTAEKKLTAVSCGAEDQVLLLSDRGALLSVDPARFPLTARHQDKCSGGSSTDGQVYTWGQNSRGQLGLGKISSGSGSPQHVRSLAEIPLVQVAAGGDQSFSLTVSGGLICWGRNDHGQLGLGDTAGRLTYSSKLEQTVWFVPQHGSVFTFGSGQFGQLGHNSTRDELRPRLVAELWGAKVTKVACGRRHSLVLTDTRRLYSFGCGDQGQLGRGEDPTVPLPVQLPTGSRARFCRKALTNEDAANKRGFYSWFQTPAASKSKTSSLQKTARLQRVHLIRYRHSYMQHRPEISRTFSSACCLNNSFLEQRRDKHFQTSLKYSGLNLKLARRAFKNGLTSKKTVSVEALRIYLLLIELLHVIQKHTRHRSTKLAEAVATAVAGLSAESLQVIGNVATKHQLQAVSVSPDSTQISPLVVGNFPIVMDLQSKKLVFDWNANYSKVAEASLRLYRNPVLHNTINCVKFVFQTVDIPDALFELFWSLGCPTDGYYEYCELVLRRASVLEDTFKELAAAAPEDQRFYLFGVLCGLALYNQHIIYLPFPLVLFKKLLGVKPSLEDMIEPSRFLLQPSDRPLTHCALCLKEAADDVWTSLFFYCVFLLSRREFVEAYVNHAFNTSVEPAFQAFRRGFFQVCERDLVKLFRPKELQEVMVGKHFQDWKKLKQNTRYEGEFHANYPTVQMFWEVFEELSENQKKAFLWFVTGFEQVPILGKDKITMIIRQRYVQNLDHDRYYPETHTCSSVLELPLYSTKEIMQSRLTEALSNNRRIRQ</sequence>
<evidence type="ECO:0000256" key="2">
    <source>
        <dbReference type="ARBA" id="ARBA00022737"/>
    </source>
</evidence>
<protein>
    <recommendedName>
        <fullName evidence="6">HECT domain-containing protein</fullName>
    </recommendedName>
</protein>
<dbReference type="InterPro" id="IPR035983">
    <property type="entry name" value="Hect_E3_ubiquitin_ligase"/>
</dbReference>
<dbReference type="GO" id="GO:0006511">
    <property type="term" value="P:ubiquitin-dependent protein catabolic process"/>
    <property type="evidence" value="ECO:0007669"/>
    <property type="project" value="TreeGrafter"/>
</dbReference>
<dbReference type="GO" id="GO:0016567">
    <property type="term" value="P:protein ubiquitination"/>
    <property type="evidence" value="ECO:0007669"/>
    <property type="project" value="TreeGrafter"/>
</dbReference>
<feature type="repeat" description="RCC1" evidence="5">
    <location>
        <begin position="111"/>
        <end position="163"/>
    </location>
</feature>
<dbReference type="Ensembl" id="ENSSPAT00000023749.1">
    <property type="protein sequence ID" value="ENSSPAP00000023371.1"/>
    <property type="gene ID" value="ENSSPAG00000017599.1"/>
</dbReference>
<feature type="active site" description="Glycyl thioester intermediate" evidence="4">
    <location>
        <position position="794"/>
    </location>
</feature>
<evidence type="ECO:0000256" key="3">
    <source>
        <dbReference type="ARBA" id="ARBA00022786"/>
    </source>
</evidence>
<dbReference type="InterPro" id="IPR009091">
    <property type="entry name" value="RCC1/BLIP-II"/>
</dbReference>
<dbReference type="InterPro" id="IPR000569">
    <property type="entry name" value="HECT_dom"/>
</dbReference>